<gene>
    <name evidence="2" type="ORF">KY290_000997</name>
</gene>
<reference evidence="2 3" key="1">
    <citation type="journal article" date="2021" name="bioRxiv">
        <title>Chromosome-scale and haplotype-resolved genome assembly of a tetraploid potato cultivar.</title>
        <authorList>
            <person name="Sun H."/>
            <person name="Jiao W.-B."/>
            <person name="Krause K."/>
            <person name="Campoy J.A."/>
            <person name="Goel M."/>
            <person name="Folz-Donahue K."/>
            <person name="Kukat C."/>
            <person name="Huettel B."/>
            <person name="Schneeberger K."/>
        </authorList>
    </citation>
    <scope>NUCLEOTIDE SEQUENCE [LARGE SCALE GENOMIC DNA]</scope>
    <source>
        <strain evidence="2">SolTubOtavaFocal</strain>
        <tissue evidence="2">Leaves</tissue>
    </source>
</reference>
<dbReference type="EMBL" id="JAIVGD010000001">
    <property type="protein sequence ID" value="KAH0781399.1"/>
    <property type="molecule type" value="Genomic_DNA"/>
</dbReference>
<comment type="caution">
    <text evidence="2">The sequence shown here is derived from an EMBL/GenBank/DDBJ whole genome shotgun (WGS) entry which is preliminary data.</text>
</comment>
<evidence type="ECO:0000256" key="1">
    <source>
        <dbReference type="SAM" id="MobiDB-lite"/>
    </source>
</evidence>
<proteinExistence type="predicted"/>
<dbReference type="PANTHER" id="PTHR48435:SF1">
    <property type="entry name" value="POLYPROTEIN"/>
    <property type="match status" value="1"/>
</dbReference>
<feature type="compositionally biased region" description="Basic and acidic residues" evidence="1">
    <location>
        <begin position="494"/>
        <end position="504"/>
    </location>
</feature>
<organism evidence="2 3">
    <name type="scientific">Solanum tuberosum</name>
    <name type="common">Potato</name>
    <dbReference type="NCBI Taxonomy" id="4113"/>
    <lineage>
        <taxon>Eukaryota</taxon>
        <taxon>Viridiplantae</taxon>
        <taxon>Streptophyta</taxon>
        <taxon>Embryophyta</taxon>
        <taxon>Tracheophyta</taxon>
        <taxon>Spermatophyta</taxon>
        <taxon>Magnoliopsida</taxon>
        <taxon>eudicotyledons</taxon>
        <taxon>Gunneridae</taxon>
        <taxon>Pentapetalae</taxon>
        <taxon>asterids</taxon>
        <taxon>lamiids</taxon>
        <taxon>Solanales</taxon>
        <taxon>Solanaceae</taxon>
        <taxon>Solanoideae</taxon>
        <taxon>Solaneae</taxon>
        <taxon>Solanum</taxon>
    </lineage>
</organism>
<dbReference type="PANTHER" id="PTHR48435">
    <property type="entry name" value="POLYPROTEIN"/>
    <property type="match status" value="1"/>
</dbReference>
<sequence>MARLSLLDTRYYEYQHANFGTSKITLNVGIVFVTIFPNFNMSLNDPYLTEVLNIQVRILGAPKARDAIHATLNYQLAWRVQNYDSDLSLLGGQNSLFLNIDATNGTTQCTQIPRKIPRNELVKVLPNAWVKKYEKLRWEHDWIRQFEQDGRGVQWFTCPFTRHTLWNIDCDCKGCQEGDLDDADKSKSEKKCENSEKEFKRRFDGGDPTIGSLRRPGKYEFLVSYKTQNEIESTENPIPLPTSFPLCPETHSIVRQDNPFSIFNDCSHRPLSFGPIPDENKFDIAKFVWDRKDASAAQKKTEAVLRQAKRKIDIHTRIDNMAVPISSHIAPSGDLVYLDPGPSIQHVELEVSKYDVSPEDHNLIKHGLPDYGGVCHEKSILDNDLINFDKKISQLYNLDKDDNRDSNLLIEETLLGNEEFCDVVEQQSNSDTVEQQNNSSLDEYCESSIVHIDLMEECGIILDVDETPQLTKHHQRNTRRSKCHRQARKARIGKLREEESTSTE</sequence>
<name>A0ABQ7WL01_SOLTU</name>
<feature type="region of interest" description="Disordered" evidence="1">
    <location>
        <begin position="470"/>
        <end position="504"/>
    </location>
</feature>
<accession>A0ABQ7WL01</accession>
<evidence type="ECO:0000313" key="2">
    <source>
        <dbReference type="EMBL" id="KAH0781399.1"/>
    </source>
</evidence>
<dbReference type="InterPro" id="IPR053098">
    <property type="entry name" value="Petuviruses_polyprotein"/>
</dbReference>
<dbReference type="Proteomes" id="UP000826656">
    <property type="component" value="Unassembled WGS sequence"/>
</dbReference>
<feature type="compositionally biased region" description="Basic residues" evidence="1">
    <location>
        <begin position="471"/>
        <end position="493"/>
    </location>
</feature>
<protein>
    <submittedName>
        <fullName evidence="2">Uncharacterized protein</fullName>
    </submittedName>
</protein>
<keyword evidence="3" id="KW-1185">Reference proteome</keyword>
<evidence type="ECO:0000313" key="3">
    <source>
        <dbReference type="Proteomes" id="UP000826656"/>
    </source>
</evidence>